<dbReference type="AlphaFoldDB" id="C9ZQ06"/>
<feature type="compositionally biased region" description="Basic and acidic residues" evidence="1">
    <location>
        <begin position="102"/>
        <end position="118"/>
    </location>
</feature>
<dbReference type="KEGG" id="tbg:TbgDal_V6240"/>
<organism evidence="2 3">
    <name type="scientific">Trypanosoma brucei gambiense (strain MHOM/CI/86/DAL972)</name>
    <dbReference type="NCBI Taxonomy" id="679716"/>
    <lineage>
        <taxon>Eukaryota</taxon>
        <taxon>Discoba</taxon>
        <taxon>Euglenozoa</taxon>
        <taxon>Kinetoplastea</taxon>
        <taxon>Metakinetoplastina</taxon>
        <taxon>Trypanosomatida</taxon>
        <taxon>Trypanosomatidae</taxon>
        <taxon>Trypanosoma</taxon>
    </lineage>
</organism>
<feature type="compositionally biased region" description="Polar residues" evidence="1">
    <location>
        <begin position="1"/>
        <end position="39"/>
    </location>
</feature>
<feature type="region of interest" description="Disordered" evidence="1">
    <location>
        <begin position="1"/>
        <end position="135"/>
    </location>
</feature>
<name>C9ZQ06_TRYB9</name>
<dbReference type="RefSeq" id="XP_011773771.1">
    <property type="nucleotide sequence ID" value="XM_011775469.1"/>
</dbReference>
<evidence type="ECO:0000313" key="2">
    <source>
        <dbReference type="EMBL" id="CBH11484.1"/>
    </source>
</evidence>
<sequence length="148" mass="15729">MGATRQNGVSPNTPSVSRPRGQQPSSGTGVSDQQQETQGSVASSSAVSRGTNQLGSDGEETFLKADVKQVDGSAGSLGRNPIAQPSDSAREPTDAQPRLWTAKKDKWIREGWNRDPKNNKTRKTATGKRKMAGREAQGIMPQVQIAGV</sequence>
<dbReference type="EMBL" id="FN554968">
    <property type="protein sequence ID" value="CBH11484.1"/>
    <property type="molecule type" value="Genomic_DNA"/>
</dbReference>
<dbReference type="VEuPathDB" id="TriTrypDB:Tbg972.5.6240"/>
<dbReference type="GeneID" id="23861651"/>
<evidence type="ECO:0000256" key="1">
    <source>
        <dbReference type="SAM" id="MobiDB-lite"/>
    </source>
</evidence>
<evidence type="ECO:0000313" key="3">
    <source>
        <dbReference type="Proteomes" id="UP000002316"/>
    </source>
</evidence>
<gene>
    <name evidence="2" type="ORF">TbgDal_V6240</name>
</gene>
<reference evidence="3" key="1">
    <citation type="journal article" date="2010" name="PLoS Negl. Trop. Dis.">
        <title>The genome sequence of Trypanosoma brucei gambiense, causative agent of chronic human african trypanosomiasis.</title>
        <authorList>
            <person name="Jackson A.P."/>
            <person name="Sanders M."/>
            <person name="Berry A."/>
            <person name="McQuillan J."/>
            <person name="Aslett M.A."/>
            <person name="Quail M.A."/>
            <person name="Chukualim B."/>
            <person name="Capewell P."/>
            <person name="MacLeod A."/>
            <person name="Melville S.E."/>
            <person name="Gibson W."/>
            <person name="Barry J.D."/>
            <person name="Berriman M."/>
            <person name="Hertz-Fowler C."/>
        </authorList>
    </citation>
    <scope>NUCLEOTIDE SEQUENCE [LARGE SCALE GENOMIC DNA]</scope>
    <source>
        <strain evidence="3">MHOM/CI/86/DAL972</strain>
    </source>
</reference>
<feature type="compositionally biased region" description="Basic residues" evidence="1">
    <location>
        <begin position="119"/>
        <end position="131"/>
    </location>
</feature>
<protein>
    <submittedName>
        <fullName evidence="2">T. brucei spp.-specific protein</fullName>
    </submittedName>
</protein>
<proteinExistence type="predicted"/>
<accession>C9ZQ06</accession>
<dbReference type="Proteomes" id="UP000002316">
    <property type="component" value="Chromosome 5"/>
</dbReference>